<keyword evidence="6" id="KW-0238">DNA-binding</keyword>
<dbReference type="InterPro" id="IPR003738">
    <property type="entry name" value="SRAP"/>
</dbReference>
<dbReference type="GO" id="GO:0006508">
    <property type="term" value="P:proteolysis"/>
    <property type="evidence" value="ECO:0007669"/>
    <property type="project" value="UniProtKB-KW"/>
</dbReference>
<gene>
    <name evidence="8" type="ORF">B1A_15902</name>
</gene>
<keyword evidence="3" id="KW-0227">DNA damage</keyword>
<evidence type="ECO:0000256" key="4">
    <source>
        <dbReference type="ARBA" id="ARBA00022801"/>
    </source>
</evidence>
<reference evidence="8" key="1">
    <citation type="submission" date="2013-08" db="EMBL/GenBank/DDBJ databases">
        <authorList>
            <person name="Mendez C."/>
            <person name="Richter M."/>
            <person name="Ferrer M."/>
            <person name="Sanchez J."/>
        </authorList>
    </citation>
    <scope>NUCLEOTIDE SEQUENCE</scope>
</reference>
<dbReference type="AlphaFoldDB" id="T0ZBQ9"/>
<dbReference type="Gene3D" id="3.90.1680.10">
    <property type="entry name" value="SOS response associated peptidase-like"/>
    <property type="match status" value="1"/>
</dbReference>
<evidence type="ECO:0000256" key="5">
    <source>
        <dbReference type="ARBA" id="ARBA00023124"/>
    </source>
</evidence>
<comment type="similarity">
    <text evidence="1">Belongs to the SOS response-associated peptidase family.</text>
</comment>
<keyword evidence="5" id="KW-0190">Covalent protein-DNA linkage</keyword>
<dbReference type="EMBL" id="AUZX01011675">
    <property type="protein sequence ID" value="EQD42503.1"/>
    <property type="molecule type" value="Genomic_DNA"/>
</dbReference>
<reference evidence="8" key="2">
    <citation type="journal article" date="2014" name="ISME J.">
        <title>Microbial stratification in low pH oxic and suboxic macroscopic growths along an acid mine drainage.</title>
        <authorList>
            <person name="Mendez-Garcia C."/>
            <person name="Mesa V."/>
            <person name="Sprenger R.R."/>
            <person name="Richter M."/>
            <person name="Diez M.S."/>
            <person name="Solano J."/>
            <person name="Bargiela R."/>
            <person name="Golyshina O.V."/>
            <person name="Manteca A."/>
            <person name="Ramos J.L."/>
            <person name="Gallego J.R."/>
            <person name="Llorente I."/>
            <person name="Martins Dos Santos V.A."/>
            <person name="Jensen O.N."/>
            <person name="Pelaez A.I."/>
            <person name="Sanchez J."/>
            <person name="Ferrer M."/>
        </authorList>
    </citation>
    <scope>NUCLEOTIDE SEQUENCE</scope>
</reference>
<evidence type="ECO:0000313" key="8">
    <source>
        <dbReference type="EMBL" id="EQD42503.1"/>
    </source>
</evidence>
<dbReference type="GO" id="GO:0003697">
    <property type="term" value="F:single-stranded DNA binding"/>
    <property type="evidence" value="ECO:0007669"/>
    <property type="project" value="InterPro"/>
</dbReference>
<comment type="caution">
    <text evidence="8">The sequence shown here is derived from an EMBL/GenBank/DDBJ whole genome shotgun (WGS) entry which is preliminary data.</text>
</comment>
<dbReference type="GO" id="GO:0106300">
    <property type="term" value="P:protein-DNA covalent cross-linking repair"/>
    <property type="evidence" value="ECO:0007669"/>
    <property type="project" value="InterPro"/>
</dbReference>
<name>T0ZBQ9_9ZZZZ</name>
<evidence type="ECO:0000256" key="1">
    <source>
        <dbReference type="ARBA" id="ARBA00008136"/>
    </source>
</evidence>
<keyword evidence="4" id="KW-0378">Hydrolase</keyword>
<feature type="non-terminal residue" evidence="8">
    <location>
        <position position="1"/>
    </location>
</feature>
<evidence type="ECO:0000256" key="3">
    <source>
        <dbReference type="ARBA" id="ARBA00022763"/>
    </source>
</evidence>
<dbReference type="PANTHER" id="PTHR13604:SF0">
    <property type="entry name" value="ABASIC SITE PROCESSING PROTEIN HMCES"/>
    <property type="match status" value="1"/>
</dbReference>
<sequence>KDESLVEIAANENFNLAPSERAIVIKGAKTEVSYLGFETFGANFTFGTPARTKLIINARSETANEKASFSKALRNRRIAIPINGYFEWQTSNGKKIPFFIRLDSNDISLLAGLEVPDRTTGLLSFVILTRDANETISGIHDRMPCFVPQDLLGEWINGEIDSKGESDKLLSEISTYTLASKPTFFEVSKAVASPSFKGAKAIEPLTAEKISAEVA</sequence>
<dbReference type="GO" id="GO:0008233">
    <property type="term" value="F:peptidase activity"/>
    <property type="evidence" value="ECO:0007669"/>
    <property type="project" value="UniProtKB-KW"/>
</dbReference>
<organism evidence="8">
    <name type="scientific">mine drainage metagenome</name>
    <dbReference type="NCBI Taxonomy" id="410659"/>
    <lineage>
        <taxon>unclassified sequences</taxon>
        <taxon>metagenomes</taxon>
        <taxon>ecological metagenomes</taxon>
    </lineage>
</organism>
<evidence type="ECO:0000256" key="7">
    <source>
        <dbReference type="ARBA" id="ARBA00023239"/>
    </source>
</evidence>
<evidence type="ECO:0000256" key="2">
    <source>
        <dbReference type="ARBA" id="ARBA00022670"/>
    </source>
</evidence>
<proteinExistence type="inferred from homology"/>
<keyword evidence="2" id="KW-0645">Protease</keyword>
<dbReference type="PANTHER" id="PTHR13604">
    <property type="entry name" value="DC12-RELATED"/>
    <property type="match status" value="1"/>
</dbReference>
<accession>T0ZBQ9</accession>
<dbReference type="Pfam" id="PF02586">
    <property type="entry name" value="SRAP"/>
    <property type="match status" value="1"/>
</dbReference>
<dbReference type="InterPro" id="IPR036590">
    <property type="entry name" value="SRAP-like"/>
</dbReference>
<protein>
    <submittedName>
        <fullName evidence="8">Protein containing DUF159</fullName>
    </submittedName>
</protein>
<dbReference type="SUPFAM" id="SSF143081">
    <property type="entry name" value="BB1717-like"/>
    <property type="match status" value="1"/>
</dbReference>
<dbReference type="GO" id="GO:0016829">
    <property type="term" value="F:lyase activity"/>
    <property type="evidence" value="ECO:0007669"/>
    <property type="project" value="UniProtKB-KW"/>
</dbReference>
<evidence type="ECO:0000256" key="6">
    <source>
        <dbReference type="ARBA" id="ARBA00023125"/>
    </source>
</evidence>
<keyword evidence="7" id="KW-0456">Lyase</keyword>